<dbReference type="AlphaFoldDB" id="A0AAD2CTB6"/>
<evidence type="ECO:0000313" key="2">
    <source>
        <dbReference type="EMBL" id="CAJ1935517.1"/>
    </source>
</evidence>
<feature type="compositionally biased region" description="Polar residues" evidence="1">
    <location>
        <begin position="1"/>
        <end position="29"/>
    </location>
</feature>
<organism evidence="2 3">
    <name type="scientific">Cylindrotheca closterium</name>
    <dbReference type="NCBI Taxonomy" id="2856"/>
    <lineage>
        <taxon>Eukaryota</taxon>
        <taxon>Sar</taxon>
        <taxon>Stramenopiles</taxon>
        <taxon>Ochrophyta</taxon>
        <taxon>Bacillariophyta</taxon>
        <taxon>Bacillariophyceae</taxon>
        <taxon>Bacillariophycidae</taxon>
        <taxon>Bacillariales</taxon>
        <taxon>Bacillariaceae</taxon>
        <taxon>Cylindrotheca</taxon>
    </lineage>
</organism>
<name>A0AAD2CTB6_9STRA</name>
<sequence length="389" mass="43271">MCHTSNLSQQTHHLVRQSQPNKSVQTSTGGKLLPDGSVLAPGRNGVVIGGSPAGLRLLSNISSITQLSPAAESVSIQSSVQTDSPEELVDSDHEDALDLDELDDHSIENEEDFQHLDCEAEEAQLEQMLQLCVVGKPEGSKDDHCIKKKDLIMKLMDLEPDVKIAGLPPGHQDPAPEPRVATGEIPFVQVDNPGKWPHVIYRGKVDKSKKYQGHELPAGAKCCPSVNGQRACNGWEFHYGPWEHNHEEAGSNAFRSGATTQNMFPDSQKGSLNATTLKKLGLSKAQMEEDDALFFYKLLYPICDPNRSGIDEDPRKGFYFDLEKFTRTYTGQNGIGESYGQQSMMFWQENLWSFMALWFEMASVEEARVPFTAYGIHLVRAMIKKWQPP</sequence>
<accession>A0AAD2CTB6</accession>
<proteinExistence type="predicted"/>
<dbReference type="Proteomes" id="UP001295423">
    <property type="component" value="Unassembled WGS sequence"/>
</dbReference>
<comment type="caution">
    <text evidence="2">The sequence shown here is derived from an EMBL/GenBank/DDBJ whole genome shotgun (WGS) entry which is preliminary data.</text>
</comment>
<feature type="region of interest" description="Disordered" evidence="1">
    <location>
        <begin position="1"/>
        <end position="39"/>
    </location>
</feature>
<reference evidence="2" key="1">
    <citation type="submission" date="2023-08" db="EMBL/GenBank/DDBJ databases">
        <authorList>
            <person name="Audoor S."/>
            <person name="Bilcke G."/>
        </authorList>
    </citation>
    <scope>NUCLEOTIDE SEQUENCE</scope>
</reference>
<gene>
    <name evidence="2" type="ORF">CYCCA115_LOCUS4791</name>
</gene>
<evidence type="ECO:0000256" key="1">
    <source>
        <dbReference type="SAM" id="MobiDB-lite"/>
    </source>
</evidence>
<evidence type="ECO:0000313" key="3">
    <source>
        <dbReference type="Proteomes" id="UP001295423"/>
    </source>
</evidence>
<protein>
    <submittedName>
        <fullName evidence="2">Uncharacterized protein</fullName>
    </submittedName>
</protein>
<keyword evidence="3" id="KW-1185">Reference proteome</keyword>
<dbReference type="EMBL" id="CAKOGP040000480">
    <property type="protein sequence ID" value="CAJ1935517.1"/>
    <property type="molecule type" value="Genomic_DNA"/>
</dbReference>